<keyword evidence="2" id="KW-0067">ATP-binding</keyword>
<evidence type="ECO:0000313" key="3">
    <source>
        <dbReference type="Proteomes" id="UP001336835"/>
    </source>
</evidence>
<dbReference type="Gene3D" id="3.40.50.300">
    <property type="entry name" value="P-loop containing nucleotide triphosphate hydrolases"/>
    <property type="match status" value="1"/>
</dbReference>
<keyword evidence="2" id="KW-0547">Nucleotide-binding</keyword>
<dbReference type="SUPFAM" id="SSF52540">
    <property type="entry name" value="P-loop containing nucleoside triphosphate hydrolases"/>
    <property type="match status" value="1"/>
</dbReference>
<keyword evidence="3" id="KW-1185">Reference proteome</keyword>
<reference evidence="2 3" key="1">
    <citation type="submission" date="2024-01" db="EMBL/GenBank/DDBJ databases">
        <title>Pedobacter sp. nov., isolated from fresh soil.</title>
        <authorList>
            <person name="Le N.T.T."/>
        </authorList>
    </citation>
    <scope>NUCLEOTIDE SEQUENCE [LARGE SCALE GENOMIC DNA]</scope>
    <source>
        <strain evidence="2 3">KR3-3</strain>
    </source>
</reference>
<evidence type="ECO:0000313" key="2">
    <source>
        <dbReference type="EMBL" id="MEE1946289.1"/>
    </source>
</evidence>
<organism evidence="2 3">
    <name type="scientific">Pedobacter albus</name>
    <dbReference type="NCBI Taxonomy" id="3113905"/>
    <lineage>
        <taxon>Bacteria</taxon>
        <taxon>Pseudomonadati</taxon>
        <taxon>Bacteroidota</taxon>
        <taxon>Sphingobacteriia</taxon>
        <taxon>Sphingobacteriales</taxon>
        <taxon>Sphingobacteriaceae</taxon>
        <taxon>Pedobacter</taxon>
    </lineage>
</organism>
<dbReference type="PANTHER" id="PTHR37512">
    <property type="entry name" value="TRIFUNCTIONAL NAD BIOSYNTHESIS/REGULATOR PROTEIN NADR"/>
    <property type="match status" value="1"/>
</dbReference>
<dbReference type="RefSeq" id="WP_330108594.1">
    <property type="nucleotide sequence ID" value="NZ_JAZDQT010000002.1"/>
</dbReference>
<dbReference type="PANTHER" id="PTHR37512:SF1">
    <property type="entry name" value="NADR_TTD14 AAA DOMAIN-CONTAINING PROTEIN"/>
    <property type="match status" value="1"/>
</dbReference>
<dbReference type="Proteomes" id="UP001336835">
    <property type="component" value="Unassembled WGS sequence"/>
</dbReference>
<sequence>MNKQIKKIAIVGPESTGKSTMSLQLAKYYNVSWVPEYARYYCANLTEPCTLQDETNMFHGQVALEDSVLSMTESDFVICDTTFVTVKIWSDAFFGETPQVVLDALTQYSYDFYLLLDIDLPWQDDPLRDFPTQREHFMQVWHQELQALNANYKVIGGLGEARLNNAVAAIDDFLLDTAK</sequence>
<dbReference type="Pfam" id="PF13521">
    <property type="entry name" value="AAA_28"/>
    <property type="match status" value="1"/>
</dbReference>
<name>A0ABU7I9Z1_9SPHI</name>
<comment type="caution">
    <text evidence="2">The sequence shown here is derived from an EMBL/GenBank/DDBJ whole genome shotgun (WGS) entry which is preliminary data.</text>
</comment>
<dbReference type="GO" id="GO:0005524">
    <property type="term" value="F:ATP binding"/>
    <property type="evidence" value="ECO:0007669"/>
    <property type="project" value="UniProtKB-KW"/>
</dbReference>
<evidence type="ECO:0000259" key="1">
    <source>
        <dbReference type="Pfam" id="PF13521"/>
    </source>
</evidence>
<dbReference type="InterPro" id="IPR038727">
    <property type="entry name" value="NadR/Ttd14_AAA_dom"/>
</dbReference>
<protein>
    <submittedName>
        <fullName evidence="2">ATP-binding protein</fullName>
    </submittedName>
</protein>
<dbReference type="InterPro" id="IPR052735">
    <property type="entry name" value="NAD_biosynth-regulator"/>
</dbReference>
<proteinExistence type="predicted"/>
<feature type="domain" description="NadR/Ttd14 AAA" evidence="1">
    <location>
        <begin position="7"/>
        <end position="157"/>
    </location>
</feature>
<dbReference type="InterPro" id="IPR027417">
    <property type="entry name" value="P-loop_NTPase"/>
</dbReference>
<gene>
    <name evidence="2" type="ORF">VRU48_14285</name>
</gene>
<accession>A0ABU7I9Z1</accession>
<dbReference type="EMBL" id="JAZDQT010000002">
    <property type="protein sequence ID" value="MEE1946289.1"/>
    <property type="molecule type" value="Genomic_DNA"/>
</dbReference>